<name>A0A7T8B9Z9_9SPIR</name>
<sequence>MNKTGFYLWIPVLMMVLGLGTAAGDTLETDTLIRRKGPAFELGVYAGLGGGIAVPGKHVIPLAEASAGIQITPWLGIGAFCGINPLSDFEHAKLGISVADTPGAYGFMSGMEIIFMPLAARTVHPFIRAALGGITVGWLSDDDGKEGYDTAHEERFFFASLSAGAEVNLSRHFRLYLRGGYRFAGNSTIMGIGNGGLSGAEAALGLRFLWKAVVD</sequence>
<keyword evidence="2" id="KW-1185">Reference proteome</keyword>
<dbReference type="EMBL" id="CP067089">
    <property type="protein sequence ID" value="QQO08841.1"/>
    <property type="molecule type" value="Genomic_DNA"/>
</dbReference>
<evidence type="ECO:0000313" key="1">
    <source>
        <dbReference type="EMBL" id="QQO08841.1"/>
    </source>
</evidence>
<dbReference type="AlphaFoldDB" id="A0A7T8B9Z9"/>
<dbReference type="KEGG" id="bhc:JFL75_18215"/>
<gene>
    <name evidence="1" type="ORF">JFL75_18215</name>
</gene>
<protein>
    <recommendedName>
        <fullName evidence="3">Outer membrane protein beta-barrel domain-containing protein</fullName>
    </recommendedName>
</protein>
<evidence type="ECO:0008006" key="3">
    <source>
        <dbReference type="Google" id="ProtNLM"/>
    </source>
</evidence>
<organism evidence="1 2">
    <name type="scientific">Breznakiella homolactica</name>
    <dbReference type="NCBI Taxonomy" id="2798577"/>
    <lineage>
        <taxon>Bacteria</taxon>
        <taxon>Pseudomonadati</taxon>
        <taxon>Spirochaetota</taxon>
        <taxon>Spirochaetia</taxon>
        <taxon>Spirochaetales</taxon>
        <taxon>Breznakiellaceae</taxon>
        <taxon>Breznakiella</taxon>
    </lineage>
</organism>
<accession>A0A7T8B9Z9</accession>
<reference evidence="1" key="1">
    <citation type="submission" date="2021-01" db="EMBL/GenBank/DDBJ databases">
        <title>Description of Breznakiella homolactica.</title>
        <authorList>
            <person name="Song Y."/>
            <person name="Brune A."/>
        </authorList>
    </citation>
    <scope>NUCLEOTIDE SEQUENCE</scope>
    <source>
        <strain evidence="1">RmG30</strain>
    </source>
</reference>
<proteinExistence type="predicted"/>
<dbReference type="Proteomes" id="UP000595917">
    <property type="component" value="Chromosome"/>
</dbReference>
<dbReference type="RefSeq" id="WP_215626147.1">
    <property type="nucleotide sequence ID" value="NZ_CP067089.2"/>
</dbReference>
<evidence type="ECO:0000313" key="2">
    <source>
        <dbReference type="Proteomes" id="UP000595917"/>
    </source>
</evidence>